<evidence type="ECO:0000256" key="1">
    <source>
        <dbReference type="SAM" id="Phobius"/>
    </source>
</evidence>
<keyword evidence="1" id="KW-0472">Membrane</keyword>
<keyword evidence="1" id="KW-0812">Transmembrane</keyword>
<reference evidence="3" key="1">
    <citation type="submission" date="2020-05" db="EMBL/GenBank/DDBJ databases">
        <authorList>
            <person name="Chiriac C."/>
            <person name="Salcher M."/>
            <person name="Ghai R."/>
            <person name="Kavagutti S V."/>
        </authorList>
    </citation>
    <scope>NUCLEOTIDE SEQUENCE</scope>
</reference>
<sequence length="439" mass="48178">MQVSGNESSKKRSAIKFVKLISALILAILIPLISFVVYETHSHVGEIKQLLSIGSDNGKQILGFKGQQRYLLAFQNSAEARGTGGLIGAYAIVRIDHGRISIEQSGSNIDLINRQVLPLSMPADFVKLYGNDPAMWLNSNLSPHFPNAALIWMKLWQMQGGKKLDGVMAIDPTVVSYILRTVGPIQSADGDLVTADNVVKLTLSDMYVKYETNNLERKKALVDLLTKVFAKVEASSAVQKLQIMKALLEPYKENRILFYSTNTKTQAAVAKTQLGGVLSRTAPNEYRAVVENVDGNKMDYYLDREIKIQDLSCSPDRITELTFAAKNTFSGKGSLPNYVWGRLDIDKPEGDGGSHRIKILVYGPSGSTVAFATDGTGDDLPGGVYNERGRPVFVTNVVIEPNEIARVKIAFTTYNSDYPEVVTQPLILGTKVQIGKVCK</sequence>
<dbReference type="Pfam" id="PF13196">
    <property type="entry name" value="DUF4012"/>
    <property type="match status" value="1"/>
</dbReference>
<organism evidence="3">
    <name type="scientific">freshwater metagenome</name>
    <dbReference type="NCBI Taxonomy" id="449393"/>
    <lineage>
        <taxon>unclassified sequences</taxon>
        <taxon>metagenomes</taxon>
        <taxon>ecological metagenomes</taxon>
    </lineage>
</organism>
<dbReference type="InterPro" id="IPR025101">
    <property type="entry name" value="DUF4012"/>
</dbReference>
<accession>A0A6J7SUJ3</accession>
<feature type="transmembrane region" description="Helical" evidence="1">
    <location>
        <begin position="20"/>
        <end position="38"/>
    </location>
</feature>
<dbReference type="AlphaFoldDB" id="A0A6J7SUJ3"/>
<gene>
    <name evidence="2" type="ORF">UFOPK2918_00466</name>
    <name evidence="3" type="ORF">UFOPK4303_00186</name>
</gene>
<keyword evidence="1" id="KW-1133">Transmembrane helix</keyword>
<name>A0A6J7SUJ3_9ZZZZ</name>
<proteinExistence type="predicted"/>
<dbReference type="EMBL" id="CAEZZT010000022">
    <property type="protein sequence ID" value="CAB4774269.1"/>
    <property type="molecule type" value="Genomic_DNA"/>
</dbReference>
<evidence type="ECO:0000313" key="3">
    <source>
        <dbReference type="EMBL" id="CAB5044867.1"/>
    </source>
</evidence>
<evidence type="ECO:0000313" key="2">
    <source>
        <dbReference type="EMBL" id="CAB4774269.1"/>
    </source>
</evidence>
<dbReference type="EMBL" id="CAFBQI010000007">
    <property type="protein sequence ID" value="CAB5044867.1"/>
    <property type="molecule type" value="Genomic_DNA"/>
</dbReference>
<protein>
    <submittedName>
        <fullName evidence="3">Unannotated protein</fullName>
    </submittedName>
</protein>